<proteinExistence type="predicted"/>
<gene>
    <name evidence="1" type="ORF">GALL_551640</name>
</gene>
<dbReference type="EMBL" id="MLJW01009132">
    <property type="protein sequence ID" value="OIQ63294.1"/>
    <property type="molecule type" value="Genomic_DNA"/>
</dbReference>
<comment type="caution">
    <text evidence="1">The sequence shown here is derived from an EMBL/GenBank/DDBJ whole genome shotgun (WGS) entry which is preliminary data.</text>
</comment>
<protein>
    <submittedName>
        <fullName evidence="1">Uncharacterized protein</fullName>
    </submittedName>
</protein>
<sequence>MLPHAEATEELAERLGDLNDLAVFRATLATLDLPASERTTVEARITTLKARHQLAAFPLGARLFVEHPNDLARRWGRLWDIWRA</sequence>
<dbReference type="AlphaFoldDB" id="A0A1J5NX13"/>
<accession>A0A1J5NX13</accession>
<name>A0A1J5NX13_9ZZZZ</name>
<evidence type="ECO:0000313" key="1">
    <source>
        <dbReference type="EMBL" id="OIQ63294.1"/>
    </source>
</evidence>
<reference evidence="1" key="1">
    <citation type="submission" date="2016-10" db="EMBL/GenBank/DDBJ databases">
        <title>Sequence of Gallionella enrichment culture.</title>
        <authorList>
            <person name="Poehlein A."/>
            <person name="Muehling M."/>
            <person name="Daniel R."/>
        </authorList>
    </citation>
    <scope>NUCLEOTIDE SEQUENCE</scope>
</reference>
<organism evidence="1">
    <name type="scientific">mine drainage metagenome</name>
    <dbReference type="NCBI Taxonomy" id="410659"/>
    <lineage>
        <taxon>unclassified sequences</taxon>
        <taxon>metagenomes</taxon>
        <taxon>ecological metagenomes</taxon>
    </lineage>
</organism>